<dbReference type="EMBL" id="DF952413">
    <property type="protein sequence ID" value="GAN45866.1"/>
    <property type="molecule type" value="Genomic_DNA"/>
</dbReference>
<proteinExistence type="predicted"/>
<dbReference type="Proteomes" id="UP000253740">
    <property type="component" value="Unassembled WGS sequence"/>
</dbReference>
<sequence>MVQGYHAAAFGCRTVVGADCLRYEAGGSEYRGIGLGRFLWLWD</sequence>
<accession>A0A0K8QS10</accession>
<keyword evidence="3" id="KW-1185">Reference proteome</keyword>
<gene>
    <name evidence="1" type="ORF">MBSD_2441</name>
    <name evidence="2" type="ORF">MBSD_n2498</name>
</gene>
<name>A0A0K8QS10_9GAMM</name>
<dbReference type="AlphaFoldDB" id="A0A0K8QS10"/>
<evidence type="ECO:0000313" key="2">
    <source>
        <dbReference type="EMBL" id="GAP67182.1"/>
    </source>
</evidence>
<dbReference type="EMBL" id="DF970244">
    <property type="protein sequence ID" value="GAP67182.1"/>
    <property type="molecule type" value="Genomic_DNA"/>
</dbReference>
<reference evidence="1" key="1">
    <citation type="submission" date="2015-03" db="EMBL/GenBank/DDBJ databases">
        <title>Draft genome sequence of Mizugakiibacter sediminis skMP5.</title>
        <authorList>
            <person name="Watanabe T."/>
            <person name="Kojima H."/>
            <person name="Fukui M."/>
        </authorList>
    </citation>
    <scope>NUCLEOTIDE SEQUENCE</scope>
    <source>
        <strain evidence="1">SkMP5</strain>
    </source>
</reference>
<reference evidence="2" key="2">
    <citation type="submission" date="2015-08" db="EMBL/GenBank/DDBJ databases">
        <title>Complete DNA Sequence of Pseudomonas syringae pv. actinidiae, the Causal Agent of Kiwifruit Canker Disease.</title>
        <authorList>
            <person name="Rikkerink E.H.A."/>
            <person name="Fineran P.C."/>
        </authorList>
    </citation>
    <scope>NUCLEOTIDE SEQUENCE</scope>
    <source>
        <strain evidence="2">SkMP5</strain>
    </source>
</reference>
<evidence type="ECO:0000313" key="1">
    <source>
        <dbReference type="EMBL" id="GAN45866.1"/>
    </source>
</evidence>
<organism evidence="2">
    <name type="scientific">Mizugakiibacter sediminis</name>
    <dbReference type="NCBI Taxonomy" id="1475481"/>
    <lineage>
        <taxon>Bacteria</taxon>
        <taxon>Pseudomonadati</taxon>
        <taxon>Pseudomonadota</taxon>
        <taxon>Gammaproteobacteria</taxon>
        <taxon>Lysobacterales</taxon>
        <taxon>Rhodanobacteraceae</taxon>
        <taxon>Mizugakiibacter</taxon>
    </lineage>
</organism>
<evidence type="ECO:0000313" key="3">
    <source>
        <dbReference type="Proteomes" id="UP000253740"/>
    </source>
</evidence>
<dbReference type="HOGENOM" id="CLU_3236123_0_0_6"/>
<protein>
    <submittedName>
        <fullName evidence="2">Uncharacterized protein</fullName>
    </submittedName>
</protein>